<comment type="caution">
    <text evidence="2">The sequence shown here is derived from an EMBL/GenBank/DDBJ whole genome shotgun (WGS) entry which is preliminary data.</text>
</comment>
<name>A0A5D4RM81_9BACI</name>
<gene>
    <name evidence="2" type="ORF">FZC83_17935</name>
</gene>
<evidence type="ECO:0000313" key="3">
    <source>
        <dbReference type="Proteomes" id="UP000322997"/>
    </source>
</evidence>
<dbReference type="Proteomes" id="UP000322997">
    <property type="component" value="Unassembled WGS sequence"/>
</dbReference>
<evidence type="ECO:0000259" key="1">
    <source>
        <dbReference type="Pfam" id="PF20591"/>
    </source>
</evidence>
<dbReference type="AlphaFoldDB" id="A0A5D4RM81"/>
<reference evidence="2 3" key="1">
    <citation type="submission" date="2019-08" db="EMBL/GenBank/DDBJ databases">
        <title>Bacillus genomes from the desert of Cuatro Cienegas, Coahuila.</title>
        <authorList>
            <person name="Olmedo-Alvarez G."/>
        </authorList>
    </citation>
    <scope>NUCLEOTIDE SEQUENCE [LARGE SCALE GENOMIC DNA]</scope>
    <source>
        <strain evidence="2 3">CH108_3D</strain>
    </source>
</reference>
<evidence type="ECO:0000313" key="2">
    <source>
        <dbReference type="EMBL" id="TYS51451.1"/>
    </source>
</evidence>
<protein>
    <recommendedName>
        <fullName evidence="1">DUF6792 domain-containing protein</fullName>
    </recommendedName>
</protein>
<dbReference type="Pfam" id="PF20591">
    <property type="entry name" value="DUF6792"/>
    <property type="match status" value="1"/>
</dbReference>
<feature type="domain" description="DUF6792" evidence="1">
    <location>
        <begin position="23"/>
        <end position="224"/>
    </location>
</feature>
<dbReference type="InterPro" id="IPR046742">
    <property type="entry name" value="DUF6792"/>
</dbReference>
<dbReference type="RefSeq" id="WP_079514110.1">
    <property type="nucleotide sequence ID" value="NZ_CP197480.1"/>
</dbReference>
<sequence>MASGAYIDEDSRNKLLQLEDKGKLTKDKVEEVLLENNVGTTKDIELRVYNQDDFGIGEVSGLNVSAVYIQDKENEVQEVYYFFRGTEPANFNDVWTDIGGIAAGSNTEQLDDTIKFKQEISKITENQEGEIINYADGYSLGVNNATGLLLISGDFEDVRGFNGAPINAYNLANSDSSFEDFLREQGHNNPKELPPEKISEYVYDYYGEEVHKIINYRQKGEPLYAQSFPGKMYLGKVVTFGEDSGVDDFVDVGSYPYEPGVMNLPLLYDEISYKGRIERWLNDLGGIDERNDGIKGVEELGQSPFKLFVEASKTQTGKEMIFSPFRTFRDIIFSPGVWKQSSSIKDAWGQMDLHSLEIVLSSYDKEKSKSRVRYVRLDPISNKQITLEPETLYQFLNRCELGLTDKKEVLNNLKNYESNIMTELYTKEQSEIIKKIDAKSASPQAFLVETKNQYGFWGKLGKDREASSVTFDEDFSPLDGRIKTPIIELISFFEEEISEMENFLENFKETYIKMFEKDEELSKYINLIKF</sequence>
<organism evidence="2 3">
    <name type="scientific">Rossellomorea marisflavi</name>
    <dbReference type="NCBI Taxonomy" id="189381"/>
    <lineage>
        <taxon>Bacteria</taxon>
        <taxon>Bacillati</taxon>
        <taxon>Bacillota</taxon>
        <taxon>Bacilli</taxon>
        <taxon>Bacillales</taxon>
        <taxon>Bacillaceae</taxon>
        <taxon>Rossellomorea</taxon>
    </lineage>
</organism>
<dbReference type="EMBL" id="VTEQ01000006">
    <property type="protein sequence ID" value="TYS51451.1"/>
    <property type="molecule type" value="Genomic_DNA"/>
</dbReference>
<accession>A0A5D4RM81</accession>
<proteinExistence type="predicted"/>